<comment type="similarity">
    <text evidence="2">Belongs to the DODA-type extradiol aromatic ring-opening dioxygenase family.</text>
</comment>
<comment type="cofactor">
    <cofactor evidence="1">
        <name>Zn(2+)</name>
        <dbReference type="ChEBI" id="CHEBI:29105"/>
    </cofactor>
</comment>
<dbReference type="PIRSF" id="PIRSF006157">
    <property type="entry name" value="Doxgns_DODA"/>
    <property type="match status" value="1"/>
</dbReference>
<dbReference type="GO" id="GO:0008270">
    <property type="term" value="F:zinc ion binding"/>
    <property type="evidence" value="ECO:0007669"/>
    <property type="project" value="InterPro"/>
</dbReference>
<dbReference type="InterPro" id="IPR014436">
    <property type="entry name" value="Extradiol_dOase_DODA"/>
</dbReference>
<evidence type="ECO:0000259" key="6">
    <source>
        <dbReference type="Pfam" id="PF02900"/>
    </source>
</evidence>
<proteinExistence type="inferred from homology"/>
<keyword evidence="8" id="KW-1185">Reference proteome</keyword>
<dbReference type="SUPFAM" id="SSF53213">
    <property type="entry name" value="LigB-like"/>
    <property type="match status" value="1"/>
</dbReference>
<evidence type="ECO:0000256" key="2">
    <source>
        <dbReference type="ARBA" id="ARBA00007581"/>
    </source>
</evidence>
<evidence type="ECO:0000256" key="4">
    <source>
        <dbReference type="ARBA" id="ARBA00022833"/>
    </source>
</evidence>
<evidence type="ECO:0000313" key="8">
    <source>
        <dbReference type="Proteomes" id="UP000789570"/>
    </source>
</evidence>
<dbReference type="PANTHER" id="PTHR30096:SF0">
    <property type="entry name" value="4,5-DOPA DIOXYGENASE EXTRADIOL-LIKE PROTEIN"/>
    <property type="match status" value="1"/>
</dbReference>
<feature type="domain" description="Extradiol ring-cleavage dioxygenase class III enzyme subunit B" evidence="6">
    <location>
        <begin position="8"/>
        <end position="272"/>
    </location>
</feature>
<evidence type="ECO:0000256" key="1">
    <source>
        <dbReference type="ARBA" id="ARBA00001947"/>
    </source>
</evidence>
<accession>A0A9N8VW84</accession>
<evidence type="ECO:0000256" key="3">
    <source>
        <dbReference type="ARBA" id="ARBA00022723"/>
    </source>
</evidence>
<gene>
    <name evidence="7" type="ORF">FCALED_LOCUS1846</name>
</gene>
<dbReference type="OrthoDB" id="7396853at2759"/>
<keyword evidence="5" id="KW-0560">Oxidoreductase</keyword>
<dbReference type="InterPro" id="IPR004183">
    <property type="entry name" value="Xdiol_dOase_suB"/>
</dbReference>
<sequence length="274" mass="30620">MSTTKMPCYYISHGGPTLVIDKEDESYQWMQRWGKSIIKEIKPKAIVVLSAHWETSEAIRVTNFSGKTPIIYDFYGFPEILYKQTYDGKGSPVLAKRIVDLLNQAGFQSELDDKRGFDHGCWIPLKVAIPEPGDLPILQVSLTRKASYEHHIKVGRVLASLRNEGIIIIGSGSLVHNLRETFATLDKKDFVAPYVGPFESDIEKLCTKFTGKERDQKLIDLINHPLLRKAHPTDDHLVPLHIAAGVAGDDQGTKLHTKYFSALSMSAIGFGVTN</sequence>
<comment type="caution">
    <text evidence="7">The sequence shown here is derived from an EMBL/GenBank/DDBJ whole genome shotgun (WGS) entry which is preliminary data.</text>
</comment>
<protein>
    <submittedName>
        <fullName evidence="7">279_t:CDS:1</fullName>
    </submittedName>
</protein>
<dbReference type="Proteomes" id="UP000789570">
    <property type="component" value="Unassembled WGS sequence"/>
</dbReference>
<dbReference type="Gene3D" id="3.40.830.10">
    <property type="entry name" value="LigB-like"/>
    <property type="match status" value="1"/>
</dbReference>
<organism evidence="7 8">
    <name type="scientific">Funneliformis caledonium</name>
    <dbReference type="NCBI Taxonomy" id="1117310"/>
    <lineage>
        <taxon>Eukaryota</taxon>
        <taxon>Fungi</taxon>
        <taxon>Fungi incertae sedis</taxon>
        <taxon>Mucoromycota</taxon>
        <taxon>Glomeromycotina</taxon>
        <taxon>Glomeromycetes</taxon>
        <taxon>Glomerales</taxon>
        <taxon>Glomeraceae</taxon>
        <taxon>Funneliformis</taxon>
    </lineage>
</organism>
<dbReference type="EMBL" id="CAJVPQ010000255">
    <property type="protein sequence ID" value="CAG8463138.1"/>
    <property type="molecule type" value="Genomic_DNA"/>
</dbReference>
<dbReference type="PANTHER" id="PTHR30096">
    <property type="entry name" value="4,5-DOPA DIOXYGENASE EXTRADIOL-LIKE PROTEIN"/>
    <property type="match status" value="1"/>
</dbReference>
<dbReference type="CDD" id="cd07363">
    <property type="entry name" value="45_DOPA_Dioxygenase"/>
    <property type="match status" value="1"/>
</dbReference>
<dbReference type="GO" id="GO:0016702">
    <property type="term" value="F:oxidoreductase activity, acting on single donors with incorporation of molecular oxygen, incorporation of two atoms of oxygen"/>
    <property type="evidence" value="ECO:0007669"/>
    <property type="project" value="UniProtKB-ARBA"/>
</dbReference>
<evidence type="ECO:0000256" key="5">
    <source>
        <dbReference type="ARBA" id="ARBA00023002"/>
    </source>
</evidence>
<dbReference type="GO" id="GO:0008198">
    <property type="term" value="F:ferrous iron binding"/>
    <property type="evidence" value="ECO:0007669"/>
    <property type="project" value="InterPro"/>
</dbReference>
<name>A0A9N8VW84_9GLOM</name>
<dbReference type="AlphaFoldDB" id="A0A9N8VW84"/>
<dbReference type="Pfam" id="PF02900">
    <property type="entry name" value="LigB"/>
    <property type="match status" value="1"/>
</dbReference>
<reference evidence="7" key="1">
    <citation type="submission" date="2021-06" db="EMBL/GenBank/DDBJ databases">
        <authorList>
            <person name="Kallberg Y."/>
            <person name="Tangrot J."/>
            <person name="Rosling A."/>
        </authorList>
    </citation>
    <scope>NUCLEOTIDE SEQUENCE</scope>
    <source>
        <strain evidence="7">UK204</strain>
    </source>
</reference>
<keyword evidence="3" id="KW-0479">Metal-binding</keyword>
<evidence type="ECO:0000313" key="7">
    <source>
        <dbReference type="EMBL" id="CAG8463138.1"/>
    </source>
</evidence>
<keyword evidence="4" id="KW-0862">Zinc</keyword>